<protein>
    <submittedName>
        <fullName evidence="1">DNHD1</fullName>
    </submittedName>
</protein>
<evidence type="ECO:0000313" key="1">
    <source>
        <dbReference type="EMBL" id="KAF6036159.1"/>
    </source>
</evidence>
<accession>A0A7J7KC14</accession>
<organism evidence="1 2">
    <name type="scientific">Bugula neritina</name>
    <name type="common">Brown bryozoan</name>
    <name type="synonym">Sertularia neritina</name>
    <dbReference type="NCBI Taxonomy" id="10212"/>
    <lineage>
        <taxon>Eukaryota</taxon>
        <taxon>Metazoa</taxon>
        <taxon>Spiralia</taxon>
        <taxon>Lophotrochozoa</taxon>
        <taxon>Bryozoa</taxon>
        <taxon>Gymnolaemata</taxon>
        <taxon>Cheilostomatida</taxon>
        <taxon>Flustrina</taxon>
        <taxon>Buguloidea</taxon>
        <taxon>Bugulidae</taxon>
        <taxon>Bugula</taxon>
    </lineage>
</organism>
<name>A0A7J7KC14_BUGNE</name>
<reference evidence="1" key="1">
    <citation type="submission" date="2020-06" db="EMBL/GenBank/DDBJ databases">
        <title>Draft genome of Bugula neritina, a colonial animal packing powerful symbionts and potential medicines.</title>
        <authorList>
            <person name="Rayko M."/>
        </authorList>
    </citation>
    <scope>NUCLEOTIDE SEQUENCE [LARGE SCALE GENOMIC DNA]</scope>
    <source>
        <strain evidence="1">Kwan_BN1</strain>
    </source>
</reference>
<evidence type="ECO:0000313" key="2">
    <source>
        <dbReference type="Proteomes" id="UP000593567"/>
    </source>
</evidence>
<dbReference type="AlphaFoldDB" id="A0A7J7KC14"/>
<comment type="caution">
    <text evidence="1">The sequence shown here is derived from an EMBL/GenBank/DDBJ whole genome shotgun (WGS) entry which is preliminary data.</text>
</comment>
<proteinExistence type="predicted"/>
<gene>
    <name evidence="1" type="ORF">EB796_005536</name>
</gene>
<keyword evidence="2" id="KW-1185">Reference proteome</keyword>
<dbReference type="Proteomes" id="UP000593567">
    <property type="component" value="Unassembled WGS sequence"/>
</dbReference>
<sequence>MVLALQHDLHEVWSYLIKVLELLEPIKLYVQSLPECQHYIERIIAHCEVNADKLAGLEIIAALENVFPDGEENMFDPVNTSITFGDLRKSIAVVGREAAQRESVWNTSAGFLLNAFEADLPDDPKLIPRTRQSALRTMEEETQAKKIMDEAMRASSQAAGNMHLPDTADHVMTAREAVAYFAQLYHLGKIRHMYFNIVEQQRWLAVRRKAEYKKRQRELELTHLRGVSNYNAACLSVTKLLQELASISFLPLESK</sequence>
<dbReference type="EMBL" id="VXIV02000770">
    <property type="protein sequence ID" value="KAF6036159.1"/>
    <property type="molecule type" value="Genomic_DNA"/>
</dbReference>